<protein>
    <recommendedName>
        <fullName evidence="6">GATA-type domain-containing protein</fullName>
    </recommendedName>
</protein>
<sequence length="365" mass="40891">MEKISDSSSSSNYNNSNSNSNTDRLKLPPISAMDDFLPSRSWAPPAATTSSPDTTSSLPTPPQPDQWKSPPYKNRNELSRDSSYTYYKSSLFSNTSPILMQQTSPQQPPESQQQRSSYFQYTSKAYNTNINNAPSPSSSYNNSTYTPNRIENDIEEVVRQCHTLCDNMVQRKSQFIHSHSSTSTYQDLDSTRPWLDDMIGRANEVLNALLRLRKHQLASEQLRAANDVPEQYQGDYVSANEQNKSRTWRIGSSPPSSSTINNNIRQRKRGKRPAFQGRCHSCNISETPEWRRGPDGARTLCNACGLHYAKLARKQQENRGMSSNSSGILGSTRRLSNQSSNSFGKLTCSSPPPVDDIILDRSPTG</sequence>
<evidence type="ECO:0000313" key="7">
    <source>
        <dbReference type="EMBL" id="GAA5817047.1"/>
    </source>
</evidence>
<dbReference type="EMBL" id="BAABUK010000037">
    <property type="protein sequence ID" value="GAA5817047.1"/>
    <property type="molecule type" value="Genomic_DNA"/>
</dbReference>
<keyword evidence="2 4" id="KW-0863">Zinc-finger</keyword>
<dbReference type="InterPro" id="IPR000679">
    <property type="entry name" value="Znf_GATA"/>
</dbReference>
<feature type="compositionally biased region" description="Low complexity" evidence="5">
    <location>
        <begin position="1"/>
        <end position="21"/>
    </location>
</feature>
<dbReference type="InterPro" id="IPR051140">
    <property type="entry name" value="GATA_TF"/>
</dbReference>
<keyword evidence="1" id="KW-0479">Metal-binding</keyword>
<feature type="region of interest" description="Disordered" evidence="5">
    <location>
        <begin position="244"/>
        <end position="272"/>
    </location>
</feature>
<feature type="compositionally biased region" description="Polar residues" evidence="5">
    <location>
        <begin position="318"/>
        <end position="349"/>
    </location>
</feature>
<proteinExistence type="predicted"/>
<keyword evidence="8" id="KW-1185">Reference proteome</keyword>
<evidence type="ECO:0000256" key="2">
    <source>
        <dbReference type="ARBA" id="ARBA00022771"/>
    </source>
</evidence>
<accession>A0ABP9ZD64</accession>
<dbReference type="SMART" id="SM00401">
    <property type="entry name" value="ZnF_GATA"/>
    <property type="match status" value="1"/>
</dbReference>
<organism evidence="7 8">
    <name type="scientific">Mucor flavus</name>
    <dbReference type="NCBI Taxonomy" id="439312"/>
    <lineage>
        <taxon>Eukaryota</taxon>
        <taxon>Fungi</taxon>
        <taxon>Fungi incertae sedis</taxon>
        <taxon>Mucoromycota</taxon>
        <taxon>Mucoromycotina</taxon>
        <taxon>Mucoromycetes</taxon>
        <taxon>Mucorales</taxon>
        <taxon>Mucorineae</taxon>
        <taxon>Mucoraceae</taxon>
        <taxon>Mucor</taxon>
    </lineage>
</organism>
<dbReference type="PANTHER" id="PTHR45658:SF122">
    <property type="entry name" value="GATA ZINC FINGER DOMAIN-CONTAINING PROTEIN 6"/>
    <property type="match status" value="1"/>
</dbReference>
<name>A0ABP9ZD64_9FUNG</name>
<evidence type="ECO:0000313" key="8">
    <source>
        <dbReference type="Proteomes" id="UP001473302"/>
    </source>
</evidence>
<feature type="domain" description="GATA-type" evidence="6">
    <location>
        <begin position="278"/>
        <end position="308"/>
    </location>
</feature>
<gene>
    <name evidence="7" type="ORF">MFLAVUS_010583</name>
</gene>
<dbReference type="Proteomes" id="UP001473302">
    <property type="component" value="Unassembled WGS sequence"/>
</dbReference>
<dbReference type="CDD" id="cd00202">
    <property type="entry name" value="ZnF_GATA"/>
    <property type="match status" value="1"/>
</dbReference>
<feature type="region of interest" description="Disordered" evidence="5">
    <location>
        <begin position="315"/>
        <end position="365"/>
    </location>
</feature>
<comment type="caution">
    <text evidence="7">The sequence shown here is derived from an EMBL/GenBank/DDBJ whole genome shotgun (WGS) entry which is preliminary data.</text>
</comment>
<dbReference type="InterPro" id="IPR013088">
    <property type="entry name" value="Znf_NHR/GATA"/>
</dbReference>
<feature type="region of interest" description="Disordered" evidence="5">
    <location>
        <begin position="1"/>
        <end position="80"/>
    </location>
</feature>
<dbReference type="PANTHER" id="PTHR45658">
    <property type="entry name" value="GATA TRANSCRIPTION FACTOR"/>
    <property type="match status" value="1"/>
</dbReference>
<evidence type="ECO:0000256" key="4">
    <source>
        <dbReference type="PROSITE-ProRule" id="PRU00094"/>
    </source>
</evidence>
<evidence type="ECO:0000256" key="1">
    <source>
        <dbReference type="ARBA" id="ARBA00022723"/>
    </source>
</evidence>
<dbReference type="Pfam" id="PF00320">
    <property type="entry name" value="GATA"/>
    <property type="match status" value="1"/>
</dbReference>
<evidence type="ECO:0000256" key="3">
    <source>
        <dbReference type="ARBA" id="ARBA00022833"/>
    </source>
</evidence>
<keyword evidence="3" id="KW-0862">Zinc</keyword>
<dbReference type="PROSITE" id="PS50114">
    <property type="entry name" value="GATA_ZN_FINGER_2"/>
    <property type="match status" value="1"/>
</dbReference>
<feature type="compositionally biased region" description="Low complexity" evidence="5">
    <location>
        <begin position="38"/>
        <end position="58"/>
    </location>
</feature>
<dbReference type="SUPFAM" id="SSF57716">
    <property type="entry name" value="Glucocorticoid receptor-like (DNA-binding domain)"/>
    <property type="match status" value="1"/>
</dbReference>
<reference evidence="7 8" key="1">
    <citation type="submission" date="2024-04" db="EMBL/GenBank/DDBJ databases">
        <title>genome sequences of Mucor flavus KT1a and Helicostylum pulchrum KT1b strains isolated from the surface of a dry-aged beef.</title>
        <authorList>
            <person name="Toyotome T."/>
            <person name="Hosono M."/>
            <person name="Torimaru M."/>
            <person name="Fukuda K."/>
            <person name="Mikami N."/>
        </authorList>
    </citation>
    <scope>NUCLEOTIDE SEQUENCE [LARGE SCALE GENOMIC DNA]</scope>
    <source>
        <strain evidence="7 8">KT1a</strain>
    </source>
</reference>
<dbReference type="PROSITE" id="PS00344">
    <property type="entry name" value="GATA_ZN_FINGER_1"/>
    <property type="match status" value="1"/>
</dbReference>
<dbReference type="Gene3D" id="3.30.50.10">
    <property type="entry name" value="Erythroid Transcription Factor GATA-1, subunit A"/>
    <property type="match status" value="1"/>
</dbReference>
<evidence type="ECO:0000256" key="5">
    <source>
        <dbReference type="SAM" id="MobiDB-lite"/>
    </source>
</evidence>
<evidence type="ECO:0000259" key="6">
    <source>
        <dbReference type="PROSITE" id="PS50114"/>
    </source>
</evidence>